<dbReference type="InterPro" id="IPR003594">
    <property type="entry name" value="HATPase_dom"/>
</dbReference>
<comment type="catalytic activity">
    <reaction evidence="1">
        <text>ATP + protein L-histidine = ADP + protein N-phospho-L-histidine.</text>
        <dbReference type="EC" id="2.7.13.3"/>
    </reaction>
</comment>
<keyword evidence="4" id="KW-1003">Cell membrane</keyword>
<keyword evidence="6" id="KW-0808">Transferase</keyword>
<dbReference type="PANTHER" id="PTHR45528:SF1">
    <property type="entry name" value="SENSOR HISTIDINE KINASE CPXA"/>
    <property type="match status" value="1"/>
</dbReference>
<sequence>MKKHRARPGKRSLNHSFLRHYVAIIGLLLAALALSLWIMDVVMNRFLDKEPDFARVDARELYAASGTLLGNLPGEYGGWLELVDEAGKVIASEGRKTDDVARYTDSELLAKLDVHRNKEAIAYHAYPVAGPNGERYVVLWKIPEPLGKIGTALSILAAVFILLLCFALYVYTRMSVRQVRKPLRQIVEGIQGMKQLHYETRLDFSAEKEFAEIRDAFNEMAERLQLASADKETAEKKKQNMLLHLSHDLKTPITSILGYSQLLLDSPPLEDSQRRQYIRYIHDKSSYMSKLIQDLFELAKLDDHHVKLNLQKTNVTKWVRQKIAEYYPDLEQQGFSVRVEIPETPFYVRMDVVHMNRVVANLIGNAIKYNPTGTELYVAAERAAGRILLWLGDDGVGLQEQDHERLFEEFVRGSSAAKDGTGLGLAICKKIMARHHGTIELLADRRYSTLFRLSLPCAEEDE</sequence>
<dbReference type="InterPro" id="IPR036890">
    <property type="entry name" value="HATPase_C_sf"/>
</dbReference>
<feature type="transmembrane region" description="Helical" evidence="14">
    <location>
        <begin position="21"/>
        <end position="39"/>
    </location>
</feature>
<keyword evidence="12" id="KW-0902">Two-component regulatory system</keyword>
<keyword evidence="7 14" id="KW-0812">Transmembrane</keyword>
<dbReference type="CDD" id="cd06225">
    <property type="entry name" value="HAMP"/>
    <property type="match status" value="1"/>
</dbReference>
<dbReference type="SUPFAM" id="SSF55874">
    <property type="entry name" value="ATPase domain of HSP90 chaperone/DNA topoisomerase II/histidine kinase"/>
    <property type="match status" value="1"/>
</dbReference>
<evidence type="ECO:0000313" key="17">
    <source>
        <dbReference type="EMBL" id="MFB9751622.1"/>
    </source>
</evidence>
<evidence type="ECO:0000256" key="10">
    <source>
        <dbReference type="ARBA" id="ARBA00022840"/>
    </source>
</evidence>
<dbReference type="InterPro" id="IPR004358">
    <property type="entry name" value="Sig_transdc_His_kin-like_C"/>
</dbReference>
<dbReference type="InterPro" id="IPR005467">
    <property type="entry name" value="His_kinase_dom"/>
</dbReference>
<dbReference type="Pfam" id="PF00672">
    <property type="entry name" value="HAMP"/>
    <property type="match status" value="1"/>
</dbReference>
<feature type="domain" description="HAMP" evidence="16">
    <location>
        <begin position="177"/>
        <end position="229"/>
    </location>
</feature>
<dbReference type="Pfam" id="PF00512">
    <property type="entry name" value="HisKA"/>
    <property type="match status" value="1"/>
</dbReference>
<dbReference type="InterPro" id="IPR050398">
    <property type="entry name" value="HssS/ArlS-like"/>
</dbReference>
<evidence type="ECO:0000256" key="4">
    <source>
        <dbReference type="ARBA" id="ARBA00022475"/>
    </source>
</evidence>
<keyword evidence="11 14" id="KW-1133">Transmembrane helix</keyword>
<evidence type="ECO:0000256" key="3">
    <source>
        <dbReference type="ARBA" id="ARBA00012438"/>
    </source>
</evidence>
<comment type="caution">
    <text evidence="17">The sequence shown here is derived from an EMBL/GenBank/DDBJ whole genome shotgun (WGS) entry which is preliminary data.</text>
</comment>
<reference evidence="17 18" key="1">
    <citation type="submission" date="2024-09" db="EMBL/GenBank/DDBJ databases">
        <authorList>
            <person name="Sun Q."/>
            <person name="Mori K."/>
        </authorList>
    </citation>
    <scope>NUCLEOTIDE SEQUENCE [LARGE SCALE GENOMIC DNA]</scope>
    <source>
        <strain evidence="17 18">JCM 12520</strain>
    </source>
</reference>
<dbReference type="PANTHER" id="PTHR45528">
    <property type="entry name" value="SENSOR HISTIDINE KINASE CPXA"/>
    <property type="match status" value="1"/>
</dbReference>
<dbReference type="Pfam" id="PF02518">
    <property type="entry name" value="HATPase_c"/>
    <property type="match status" value="1"/>
</dbReference>
<dbReference type="SUPFAM" id="SSF47384">
    <property type="entry name" value="Homodimeric domain of signal transducing histidine kinase"/>
    <property type="match status" value="1"/>
</dbReference>
<gene>
    <name evidence="17" type="ORF">ACFFNY_08565</name>
</gene>
<dbReference type="Gene3D" id="6.10.340.10">
    <property type="match status" value="1"/>
</dbReference>
<evidence type="ECO:0000256" key="9">
    <source>
        <dbReference type="ARBA" id="ARBA00022777"/>
    </source>
</evidence>
<dbReference type="Gene3D" id="1.10.287.130">
    <property type="match status" value="1"/>
</dbReference>
<dbReference type="SMART" id="SM00388">
    <property type="entry name" value="HisKA"/>
    <property type="match status" value="1"/>
</dbReference>
<dbReference type="RefSeq" id="WP_344912318.1">
    <property type="nucleotide sequence ID" value="NZ_BAAAYO010000010.1"/>
</dbReference>
<evidence type="ECO:0000256" key="12">
    <source>
        <dbReference type="ARBA" id="ARBA00023012"/>
    </source>
</evidence>
<proteinExistence type="predicted"/>
<dbReference type="PROSITE" id="PS50109">
    <property type="entry name" value="HIS_KIN"/>
    <property type="match status" value="1"/>
</dbReference>
<dbReference type="PROSITE" id="PS50885">
    <property type="entry name" value="HAMP"/>
    <property type="match status" value="1"/>
</dbReference>
<dbReference type="CDD" id="cd00082">
    <property type="entry name" value="HisKA"/>
    <property type="match status" value="1"/>
</dbReference>
<name>A0ABV5VTK4_9BACL</name>
<dbReference type="GO" id="GO:0016301">
    <property type="term" value="F:kinase activity"/>
    <property type="evidence" value="ECO:0007669"/>
    <property type="project" value="UniProtKB-KW"/>
</dbReference>
<comment type="subcellular location">
    <subcellularLocation>
        <location evidence="2">Cell membrane</location>
        <topology evidence="2">Multi-pass membrane protein</topology>
    </subcellularLocation>
</comment>
<evidence type="ECO:0000256" key="13">
    <source>
        <dbReference type="ARBA" id="ARBA00023136"/>
    </source>
</evidence>
<evidence type="ECO:0000256" key="11">
    <source>
        <dbReference type="ARBA" id="ARBA00022989"/>
    </source>
</evidence>
<evidence type="ECO:0000256" key="1">
    <source>
        <dbReference type="ARBA" id="ARBA00000085"/>
    </source>
</evidence>
<dbReference type="SMART" id="SM00304">
    <property type="entry name" value="HAMP"/>
    <property type="match status" value="1"/>
</dbReference>
<dbReference type="InterPro" id="IPR003660">
    <property type="entry name" value="HAMP_dom"/>
</dbReference>
<dbReference type="InterPro" id="IPR036097">
    <property type="entry name" value="HisK_dim/P_sf"/>
</dbReference>
<dbReference type="PRINTS" id="PR00344">
    <property type="entry name" value="BCTRLSENSOR"/>
</dbReference>
<evidence type="ECO:0000259" key="15">
    <source>
        <dbReference type="PROSITE" id="PS50109"/>
    </source>
</evidence>
<evidence type="ECO:0000256" key="7">
    <source>
        <dbReference type="ARBA" id="ARBA00022692"/>
    </source>
</evidence>
<evidence type="ECO:0000313" key="18">
    <source>
        <dbReference type="Proteomes" id="UP001589619"/>
    </source>
</evidence>
<keyword evidence="10" id="KW-0067">ATP-binding</keyword>
<keyword evidence="18" id="KW-1185">Reference proteome</keyword>
<dbReference type="CDD" id="cd00075">
    <property type="entry name" value="HATPase"/>
    <property type="match status" value="1"/>
</dbReference>
<keyword evidence="5" id="KW-0597">Phosphoprotein</keyword>
<evidence type="ECO:0000256" key="5">
    <source>
        <dbReference type="ARBA" id="ARBA00022553"/>
    </source>
</evidence>
<evidence type="ECO:0000256" key="8">
    <source>
        <dbReference type="ARBA" id="ARBA00022741"/>
    </source>
</evidence>
<protein>
    <recommendedName>
        <fullName evidence="3">histidine kinase</fullName>
        <ecNumber evidence="3">2.7.13.3</ecNumber>
    </recommendedName>
</protein>
<keyword evidence="8" id="KW-0547">Nucleotide-binding</keyword>
<feature type="domain" description="Histidine kinase" evidence="15">
    <location>
        <begin position="244"/>
        <end position="459"/>
    </location>
</feature>
<dbReference type="Proteomes" id="UP001589619">
    <property type="component" value="Unassembled WGS sequence"/>
</dbReference>
<keyword evidence="9 17" id="KW-0418">Kinase</keyword>
<dbReference type="SMART" id="SM00387">
    <property type="entry name" value="HATPase_c"/>
    <property type="match status" value="1"/>
</dbReference>
<evidence type="ECO:0000256" key="14">
    <source>
        <dbReference type="SAM" id="Phobius"/>
    </source>
</evidence>
<evidence type="ECO:0000259" key="16">
    <source>
        <dbReference type="PROSITE" id="PS50885"/>
    </source>
</evidence>
<dbReference type="InterPro" id="IPR003661">
    <property type="entry name" value="HisK_dim/P_dom"/>
</dbReference>
<accession>A0ABV5VTK4</accession>
<evidence type="ECO:0000256" key="2">
    <source>
        <dbReference type="ARBA" id="ARBA00004651"/>
    </source>
</evidence>
<evidence type="ECO:0000256" key="6">
    <source>
        <dbReference type="ARBA" id="ARBA00022679"/>
    </source>
</evidence>
<keyword evidence="13 14" id="KW-0472">Membrane</keyword>
<dbReference type="EC" id="2.7.13.3" evidence="3"/>
<organism evidence="17 18">
    <name type="scientific">Paenibacillus hodogayensis</name>
    <dbReference type="NCBI Taxonomy" id="279208"/>
    <lineage>
        <taxon>Bacteria</taxon>
        <taxon>Bacillati</taxon>
        <taxon>Bacillota</taxon>
        <taxon>Bacilli</taxon>
        <taxon>Bacillales</taxon>
        <taxon>Paenibacillaceae</taxon>
        <taxon>Paenibacillus</taxon>
    </lineage>
</organism>
<dbReference type="EMBL" id="JBHMAG010000007">
    <property type="protein sequence ID" value="MFB9751622.1"/>
    <property type="molecule type" value="Genomic_DNA"/>
</dbReference>
<dbReference type="Gene3D" id="3.30.565.10">
    <property type="entry name" value="Histidine kinase-like ATPase, C-terminal domain"/>
    <property type="match status" value="1"/>
</dbReference>
<feature type="transmembrane region" description="Helical" evidence="14">
    <location>
        <begin position="149"/>
        <end position="171"/>
    </location>
</feature>